<evidence type="ECO:0000313" key="6">
    <source>
        <dbReference type="EMBL" id="TZE82900.1"/>
    </source>
</evidence>
<comment type="subunit">
    <text evidence="2">Heterodimer of SbcC and SbcD.</text>
</comment>
<feature type="coiled-coil region" evidence="4">
    <location>
        <begin position="164"/>
        <end position="191"/>
    </location>
</feature>
<dbReference type="SUPFAM" id="SSF52540">
    <property type="entry name" value="P-loop containing nucleoside triphosphate hydrolases"/>
    <property type="match status" value="1"/>
</dbReference>
<protein>
    <recommendedName>
        <fullName evidence="3">Nuclease SbcCD subunit C</fullName>
    </recommendedName>
</protein>
<dbReference type="InterPro" id="IPR027417">
    <property type="entry name" value="P-loop_NTPase"/>
</dbReference>
<dbReference type="Proteomes" id="UP000322976">
    <property type="component" value="Unassembled WGS sequence"/>
</dbReference>
<accession>A0A5D8QDX7</accession>
<dbReference type="SUPFAM" id="SSF75712">
    <property type="entry name" value="Rad50 coiled-coil Zn hook"/>
    <property type="match status" value="1"/>
</dbReference>
<dbReference type="PANTHER" id="PTHR32114">
    <property type="entry name" value="ABC TRANSPORTER ABCH.3"/>
    <property type="match status" value="1"/>
</dbReference>
<gene>
    <name evidence="6" type="ORF">FWJ32_02800</name>
</gene>
<proteinExistence type="inferred from homology"/>
<keyword evidence="4" id="KW-0175">Coiled coil</keyword>
<organism evidence="6 7">
    <name type="scientific">Calorimonas adulescens</name>
    <dbReference type="NCBI Taxonomy" id="2606906"/>
    <lineage>
        <taxon>Bacteria</taxon>
        <taxon>Bacillati</taxon>
        <taxon>Bacillota</taxon>
        <taxon>Clostridia</taxon>
        <taxon>Thermoanaerobacterales</taxon>
        <taxon>Thermoanaerobacteraceae</taxon>
        <taxon>Calorimonas</taxon>
    </lineage>
</organism>
<comment type="similarity">
    <text evidence="1">Belongs to the SMC family. SbcC subfamily.</text>
</comment>
<dbReference type="Gene3D" id="3.40.50.300">
    <property type="entry name" value="P-loop containing nucleotide triphosphate hydrolases"/>
    <property type="match status" value="1"/>
</dbReference>
<evidence type="ECO:0000313" key="7">
    <source>
        <dbReference type="Proteomes" id="UP000322976"/>
    </source>
</evidence>
<dbReference type="Pfam" id="PF13175">
    <property type="entry name" value="AAA_15"/>
    <property type="match status" value="1"/>
</dbReference>
<dbReference type="AlphaFoldDB" id="A0A5D8QDX7"/>
<name>A0A5D8QDX7_9THEO</name>
<evidence type="ECO:0000256" key="3">
    <source>
        <dbReference type="ARBA" id="ARBA00013368"/>
    </source>
</evidence>
<feature type="domain" description="Endonuclease GajA/Old nuclease/RecF-like AAA" evidence="5">
    <location>
        <begin position="3"/>
        <end position="251"/>
    </location>
</feature>
<evidence type="ECO:0000256" key="2">
    <source>
        <dbReference type="ARBA" id="ARBA00011322"/>
    </source>
</evidence>
<dbReference type="RefSeq" id="WP_149544459.1">
    <property type="nucleotide sequence ID" value="NZ_VTPS01000003.1"/>
</dbReference>
<keyword evidence="7" id="KW-1185">Reference proteome</keyword>
<comment type="caution">
    <text evidence="6">The sequence shown here is derived from an EMBL/GenBank/DDBJ whole genome shotgun (WGS) entry which is preliminary data.</text>
</comment>
<dbReference type="EMBL" id="VTPS01000003">
    <property type="protein sequence ID" value="TZE82900.1"/>
    <property type="molecule type" value="Genomic_DNA"/>
</dbReference>
<evidence type="ECO:0000256" key="4">
    <source>
        <dbReference type="SAM" id="Coils"/>
    </source>
</evidence>
<dbReference type="PANTHER" id="PTHR32114:SF2">
    <property type="entry name" value="ABC TRANSPORTER ABCH.3"/>
    <property type="match status" value="1"/>
</dbReference>
<evidence type="ECO:0000259" key="5">
    <source>
        <dbReference type="Pfam" id="PF13175"/>
    </source>
</evidence>
<evidence type="ECO:0000256" key="1">
    <source>
        <dbReference type="ARBA" id="ARBA00006930"/>
    </source>
</evidence>
<reference evidence="6 7" key="1">
    <citation type="submission" date="2019-08" db="EMBL/GenBank/DDBJ databases">
        <title>Calorimonas adulescens gen. nov., sp. nov., an anaerobic thermophilic bacterium from Sakhalin hot spring.</title>
        <authorList>
            <person name="Khomyakova M.A."/>
            <person name="Merkel A.Y."/>
            <person name="Novikov A."/>
            <person name="Bonch-Osmolovskaya E.A."/>
            <person name="Slobodkin A.I."/>
        </authorList>
    </citation>
    <scope>NUCLEOTIDE SEQUENCE [LARGE SCALE GENOMIC DNA]</scope>
    <source>
        <strain evidence="6 7">A05MB</strain>
    </source>
</reference>
<sequence>MKKLRNLTIENFQSHEHTSIDFDENFTVIVGASDQGKSAIIRALKWVLYNEPQGEEYIRVGATNVRVSLTLDDGTIIIRERGKKNRYILRQGKDERIFESFGRGVPEEILNAHGMIPIKLDEDHSLRLSLSEQLDGPFLLSESKPVKAKTIGLLSGVNIVDQAIRDITTDIRELMSEEKNIRENISRINDELSGFDDLDLMERVLPDIKNKYSEATAIKYRIDLLDSLKDKLNVKNEEIKLNMEIINALSTITVAGRKLSDAGMEFDRYNKLKGYYDRLQHINKRVSSLADVLDRMCGIENTFDRLKDANLLSGRLSRLKEHKTKLDMITGRLKGCEVKIDRLKTSDKATPALKEIEGIPSRLKRLKELHDRLFRIERDLEKACKTEEEKRNEKEKWMSAYGQLLKRIGRCPVCGSEIDDHTVEKIIEELR</sequence>
<dbReference type="InterPro" id="IPR041685">
    <property type="entry name" value="AAA_GajA/Old/RecF-like"/>
</dbReference>